<evidence type="ECO:0000256" key="2">
    <source>
        <dbReference type="SAM" id="SignalP"/>
    </source>
</evidence>
<evidence type="ECO:0000313" key="3">
    <source>
        <dbReference type="EMBL" id="KAF1938322.1"/>
    </source>
</evidence>
<feature type="region of interest" description="Disordered" evidence="1">
    <location>
        <begin position="252"/>
        <end position="336"/>
    </location>
</feature>
<proteinExistence type="predicted"/>
<dbReference type="OrthoDB" id="5365129at2759"/>
<accession>A0A6A5SEN8</accession>
<feature type="compositionally biased region" description="Low complexity" evidence="1">
    <location>
        <begin position="316"/>
        <end position="334"/>
    </location>
</feature>
<organism evidence="3 4">
    <name type="scientific">Clathrospora elynae</name>
    <dbReference type="NCBI Taxonomy" id="706981"/>
    <lineage>
        <taxon>Eukaryota</taxon>
        <taxon>Fungi</taxon>
        <taxon>Dikarya</taxon>
        <taxon>Ascomycota</taxon>
        <taxon>Pezizomycotina</taxon>
        <taxon>Dothideomycetes</taxon>
        <taxon>Pleosporomycetidae</taxon>
        <taxon>Pleosporales</taxon>
        <taxon>Diademaceae</taxon>
        <taxon>Clathrospora</taxon>
    </lineage>
</organism>
<keyword evidence="4" id="KW-1185">Reference proteome</keyword>
<name>A0A6A5SEN8_9PLEO</name>
<dbReference type="Proteomes" id="UP000800038">
    <property type="component" value="Unassembled WGS sequence"/>
</dbReference>
<evidence type="ECO:0000313" key="4">
    <source>
        <dbReference type="Proteomes" id="UP000800038"/>
    </source>
</evidence>
<feature type="chain" id="PRO_5025463888" evidence="2">
    <location>
        <begin position="20"/>
        <end position="482"/>
    </location>
</feature>
<feature type="region of interest" description="Disordered" evidence="1">
    <location>
        <begin position="355"/>
        <end position="379"/>
    </location>
</feature>
<feature type="region of interest" description="Disordered" evidence="1">
    <location>
        <begin position="71"/>
        <end position="93"/>
    </location>
</feature>
<dbReference type="AlphaFoldDB" id="A0A6A5SEN8"/>
<sequence>MSFAAGFGLDIAINAVVLGATLLPASQNAKVRLGCGSKARGETIGSLTGGGRPDIVLYDTHGEEFARSVGGEPFDPATNPTIDMGSNPLNSGSSTKTPEYIKLVARGEDAVCVGYVSATSAGDDKRTWHAGYAKECARHLNSNFWYPSPEVIPGTDFRPGCIWLSSGVRFLQAISVKLTDFAFPTGADAEKARTQFEQTPNTLCQAPGRMTFWETEFSDDCIPYYDFDVEKDNITGFDTDYQKVVSGHTLPCNPRGTAFNQTLEPGKGPETFSPEQIQQKEEEKRKQEEEQQTKNENGENDNALLSGSDSFGGEAGTTTQEETNEQGLDPDGPLAGAGGFGGVCGLVPETGEFAHKAKPCPGAPPVTSRPSQVRRRESAQTKDQCVDRLVISHLKDHSAREVCGMTSSWGPDFVSVTEGLHCDMCTREISRLCGQNSQDQGCDACFDLEKRFLRGSSAGNGDECETLYQEAKLYNHVSEWKQ</sequence>
<gene>
    <name evidence="3" type="ORF">EJ02DRAFT_410602</name>
</gene>
<protein>
    <submittedName>
        <fullName evidence="3">Uncharacterized protein</fullName>
    </submittedName>
</protein>
<dbReference type="EMBL" id="ML976108">
    <property type="protein sequence ID" value="KAF1938322.1"/>
    <property type="molecule type" value="Genomic_DNA"/>
</dbReference>
<keyword evidence="2" id="KW-0732">Signal</keyword>
<feature type="signal peptide" evidence="2">
    <location>
        <begin position="1"/>
        <end position="19"/>
    </location>
</feature>
<feature type="compositionally biased region" description="Basic and acidic residues" evidence="1">
    <location>
        <begin position="278"/>
        <end position="297"/>
    </location>
</feature>
<evidence type="ECO:0000256" key="1">
    <source>
        <dbReference type="SAM" id="MobiDB-lite"/>
    </source>
</evidence>
<reference evidence="3" key="1">
    <citation type="journal article" date="2020" name="Stud. Mycol.">
        <title>101 Dothideomycetes genomes: a test case for predicting lifestyles and emergence of pathogens.</title>
        <authorList>
            <person name="Haridas S."/>
            <person name="Albert R."/>
            <person name="Binder M."/>
            <person name="Bloem J."/>
            <person name="Labutti K."/>
            <person name="Salamov A."/>
            <person name="Andreopoulos B."/>
            <person name="Baker S."/>
            <person name="Barry K."/>
            <person name="Bills G."/>
            <person name="Bluhm B."/>
            <person name="Cannon C."/>
            <person name="Castanera R."/>
            <person name="Culley D."/>
            <person name="Daum C."/>
            <person name="Ezra D."/>
            <person name="Gonzalez J."/>
            <person name="Henrissat B."/>
            <person name="Kuo A."/>
            <person name="Liang C."/>
            <person name="Lipzen A."/>
            <person name="Lutzoni F."/>
            <person name="Magnuson J."/>
            <person name="Mondo S."/>
            <person name="Nolan M."/>
            <person name="Ohm R."/>
            <person name="Pangilinan J."/>
            <person name="Park H.-J."/>
            <person name="Ramirez L."/>
            <person name="Alfaro M."/>
            <person name="Sun H."/>
            <person name="Tritt A."/>
            <person name="Yoshinaga Y."/>
            <person name="Zwiers L.-H."/>
            <person name="Turgeon B."/>
            <person name="Goodwin S."/>
            <person name="Spatafora J."/>
            <person name="Crous P."/>
            <person name="Grigoriev I."/>
        </authorList>
    </citation>
    <scope>NUCLEOTIDE SEQUENCE</scope>
    <source>
        <strain evidence="3">CBS 161.51</strain>
    </source>
</reference>